<accession>A0A6H1ZLZ5</accession>
<evidence type="ECO:0000313" key="1">
    <source>
        <dbReference type="EMBL" id="QJA48220.1"/>
    </source>
</evidence>
<evidence type="ECO:0000313" key="2">
    <source>
        <dbReference type="EMBL" id="QJI02540.1"/>
    </source>
</evidence>
<dbReference type="AlphaFoldDB" id="A0A6H1ZLZ5"/>
<protein>
    <submittedName>
        <fullName evidence="1">Uncharacterized protein</fullName>
    </submittedName>
</protein>
<gene>
    <name evidence="1" type="ORF">TM448A00866_0035</name>
    <name evidence="2" type="ORF">TM448B03322_0007</name>
</gene>
<name>A0A6H1ZLZ5_9ZZZZ</name>
<proteinExistence type="predicted"/>
<organism evidence="1">
    <name type="scientific">viral metagenome</name>
    <dbReference type="NCBI Taxonomy" id="1070528"/>
    <lineage>
        <taxon>unclassified sequences</taxon>
        <taxon>metagenomes</taxon>
        <taxon>organismal metagenomes</taxon>
    </lineage>
</organism>
<dbReference type="EMBL" id="MT145010">
    <property type="protein sequence ID" value="QJI02540.1"/>
    <property type="molecule type" value="Genomic_DNA"/>
</dbReference>
<reference evidence="1" key="1">
    <citation type="submission" date="2020-03" db="EMBL/GenBank/DDBJ databases">
        <title>The deep terrestrial virosphere.</title>
        <authorList>
            <person name="Holmfeldt K."/>
            <person name="Nilsson E."/>
            <person name="Simone D."/>
            <person name="Lopez-Fernandez M."/>
            <person name="Wu X."/>
            <person name="de Brujin I."/>
            <person name="Lundin D."/>
            <person name="Andersson A."/>
            <person name="Bertilsson S."/>
            <person name="Dopson M."/>
        </authorList>
    </citation>
    <scope>NUCLEOTIDE SEQUENCE</scope>
    <source>
        <strain evidence="1">TM448A00866</strain>
        <strain evidence="2">TM448B03322</strain>
    </source>
</reference>
<sequence>MTENTMHIYGMNYNDPEGERCEECGCMIVREGARKIHVGLKNYSIDELAYVCTCHEIPFYDGDLVMVEDDYLEIIKEVLDVDY</sequence>
<dbReference type="EMBL" id="MT144075">
    <property type="protein sequence ID" value="QJA48220.1"/>
    <property type="molecule type" value="Genomic_DNA"/>
</dbReference>